<evidence type="ECO:0000256" key="1">
    <source>
        <dbReference type="ARBA" id="ARBA00004651"/>
    </source>
</evidence>
<dbReference type="PRINTS" id="PR01036">
    <property type="entry name" value="TCRTETB"/>
</dbReference>
<feature type="transmembrane region" description="Helical" evidence="7">
    <location>
        <begin position="297"/>
        <end position="314"/>
    </location>
</feature>
<feature type="transmembrane region" description="Helical" evidence="7">
    <location>
        <begin position="397"/>
        <end position="417"/>
    </location>
</feature>
<dbReference type="STRING" id="665467.SAMN02982931_03313"/>
<feature type="transmembrane region" description="Helical" evidence="7">
    <location>
        <begin position="98"/>
        <end position="119"/>
    </location>
</feature>
<reference evidence="9 10" key="1">
    <citation type="submission" date="2016-10" db="EMBL/GenBank/DDBJ databases">
        <authorList>
            <person name="de Groot N.N."/>
        </authorList>
    </citation>
    <scope>NUCLEOTIDE SEQUENCE [LARGE SCALE GENOMIC DNA]</scope>
    <source>
        <strain evidence="9 10">ATCC 35022</strain>
    </source>
</reference>
<feature type="transmembrane region" description="Helical" evidence="7">
    <location>
        <begin position="222"/>
        <end position="241"/>
    </location>
</feature>
<dbReference type="PANTHER" id="PTHR42718">
    <property type="entry name" value="MAJOR FACILITATOR SUPERFAMILY MULTIDRUG TRANSPORTER MFSC"/>
    <property type="match status" value="1"/>
</dbReference>
<dbReference type="AlphaFoldDB" id="A0A1G6DG54"/>
<keyword evidence="5 7" id="KW-1133">Transmembrane helix</keyword>
<evidence type="ECO:0000256" key="6">
    <source>
        <dbReference type="ARBA" id="ARBA00023136"/>
    </source>
</evidence>
<dbReference type="PANTHER" id="PTHR42718:SF46">
    <property type="entry name" value="BLR6921 PROTEIN"/>
    <property type="match status" value="1"/>
</dbReference>
<feature type="transmembrane region" description="Helical" evidence="7">
    <location>
        <begin position="72"/>
        <end position="92"/>
    </location>
</feature>
<comment type="subcellular location">
    <subcellularLocation>
        <location evidence="1">Cell membrane</location>
        <topology evidence="1">Multi-pass membrane protein</topology>
    </subcellularLocation>
</comment>
<evidence type="ECO:0000259" key="8">
    <source>
        <dbReference type="PROSITE" id="PS50850"/>
    </source>
</evidence>
<feature type="transmembrane region" description="Helical" evidence="7">
    <location>
        <begin position="423"/>
        <end position="445"/>
    </location>
</feature>
<accession>A0A1G6DG54</accession>
<dbReference type="SUPFAM" id="SSF103473">
    <property type="entry name" value="MFS general substrate transporter"/>
    <property type="match status" value="1"/>
</dbReference>
<feature type="transmembrane region" description="Helical" evidence="7">
    <location>
        <begin position="43"/>
        <end position="65"/>
    </location>
</feature>
<dbReference type="Proteomes" id="UP000199071">
    <property type="component" value="Unassembled WGS sequence"/>
</dbReference>
<dbReference type="InterPro" id="IPR020846">
    <property type="entry name" value="MFS_dom"/>
</dbReference>
<keyword evidence="6 7" id="KW-0472">Membrane</keyword>
<feature type="transmembrane region" description="Helical" evidence="7">
    <location>
        <begin position="161"/>
        <end position="184"/>
    </location>
</feature>
<organism evidence="9 10">
    <name type="scientific">Bauldia litoralis</name>
    <dbReference type="NCBI Taxonomy" id="665467"/>
    <lineage>
        <taxon>Bacteria</taxon>
        <taxon>Pseudomonadati</taxon>
        <taxon>Pseudomonadota</taxon>
        <taxon>Alphaproteobacteria</taxon>
        <taxon>Hyphomicrobiales</taxon>
        <taxon>Kaistiaceae</taxon>
        <taxon>Bauldia</taxon>
    </lineage>
</organism>
<evidence type="ECO:0000313" key="9">
    <source>
        <dbReference type="EMBL" id="SDB43835.1"/>
    </source>
</evidence>
<keyword evidence="4 7" id="KW-0812">Transmembrane</keyword>
<dbReference type="EMBL" id="FMXQ01000007">
    <property type="protein sequence ID" value="SDB43835.1"/>
    <property type="molecule type" value="Genomic_DNA"/>
</dbReference>
<keyword evidence="2" id="KW-0813">Transport</keyword>
<sequence length="472" mass="50380">MPDRILLPLIVACALFMENLDATVLSTALPAIARDFGANPIHLKLALTSYLLAIAIFIPASGWLADRYGARIVFRAAILTFVLGSIWCGLSGSIGEIVAARIVQGIGGSMMVPVGRLVILRSVEKRELVGSLAWLTVPALIGPVMGPPVGGFLTTYFDWRWIFWINVPVGLLGLVLATLYIPDIRGETRSRFDRRGFILSSLGLALFMSGSTTLGLDLLPLAYVFAMLIGGAVLLALYVVHSRRVPAPIIDLALFRLESFRVSMIGTMLFRIGVGATPFLLPLLLQLGFGMTPFESGMITFAAAIGALAMKFAAPPILRRYGFRTVLIANAVLAGLFVMMPAAFVPATPIWLMTGLLLIGGFFRSLQFTIVNALAFADVDPERMSRATTLTSVAQQLALSIGISVGAIAVQVTSAATGGTITAGSFAPAFVVVGMLTIGSAFAFMRLARNAGHEMSGHRKYAPDAVTSMRER</sequence>
<dbReference type="RefSeq" id="WP_090877953.1">
    <property type="nucleotide sequence ID" value="NZ_FMXQ01000007.1"/>
</dbReference>
<dbReference type="OrthoDB" id="9812221at2"/>
<protein>
    <submittedName>
        <fullName evidence="9">Drug resistance transporter, EmrB/QacA subfamily</fullName>
    </submittedName>
</protein>
<name>A0A1G6DG54_9HYPH</name>
<dbReference type="Pfam" id="PF07690">
    <property type="entry name" value="MFS_1"/>
    <property type="match status" value="2"/>
</dbReference>
<dbReference type="GO" id="GO:0005886">
    <property type="term" value="C:plasma membrane"/>
    <property type="evidence" value="ECO:0007669"/>
    <property type="project" value="UniProtKB-SubCell"/>
</dbReference>
<keyword evidence="3" id="KW-1003">Cell membrane</keyword>
<feature type="transmembrane region" description="Helical" evidence="7">
    <location>
        <begin position="350"/>
        <end position="376"/>
    </location>
</feature>
<feature type="transmembrane region" description="Helical" evidence="7">
    <location>
        <begin position="131"/>
        <end position="149"/>
    </location>
</feature>
<evidence type="ECO:0000256" key="7">
    <source>
        <dbReference type="SAM" id="Phobius"/>
    </source>
</evidence>
<feature type="domain" description="Major facilitator superfamily (MFS) profile" evidence="8">
    <location>
        <begin position="7"/>
        <end position="452"/>
    </location>
</feature>
<evidence type="ECO:0000256" key="4">
    <source>
        <dbReference type="ARBA" id="ARBA00022692"/>
    </source>
</evidence>
<keyword evidence="10" id="KW-1185">Reference proteome</keyword>
<dbReference type="GO" id="GO:0022857">
    <property type="term" value="F:transmembrane transporter activity"/>
    <property type="evidence" value="ECO:0007669"/>
    <property type="project" value="InterPro"/>
</dbReference>
<proteinExistence type="predicted"/>
<dbReference type="PROSITE" id="PS50850">
    <property type="entry name" value="MFS"/>
    <property type="match status" value="1"/>
</dbReference>
<gene>
    <name evidence="9" type="ORF">SAMN02982931_03313</name>
</gene>
<dbReference type="InterPro" id="IPR011701">
    <property type="entry name" value="MFS"/>
</dbReference>
<evidence type="ECO:0000256" key="5">
    <source>
        <dbReference type="ARBA" id="ARBA00022989"/>
    </source>
</evidence>
<dbReference type="Gene3D" id="1.20.1250.20">
    <property type="entry name" value="MFS general substrate transporter like domains"/>
    <property type="match status" value="1"/>
</dbReference>
<evidence type="ECO:0000256" key="2">
    <source>
        <dbReference type="ARBA" id="ARBA00022448"/>
    </source>
</evidence>
<dbReference type="Gene3D" id="1.20.1720.10">
    <property type="entry name" value="Multidrug resistance protein D"/>
    <property type="match status" value="1"/>
</dbReference>
<feature type="transmembrane region" description="Helical" evidence="7">
    <location>
        <begin position="262"/>
        <end position="285"/>
    </location>
</feature>
<feature type="transmembrane region" description="Helical" evidence="7">
    <location>
        <begin position="196"/>
        <end position="216"/>
    </location>
</feature>
<evidence type="ECO:0000313" key="10">
    <source>
        <dbReference type="Proteomes" id="UP000199071"/>
    </source>
</evidence>
<feature type="transmembrane region" description="Helical" evidence="7">
    <location>
        <begin position="326"/>
        <end position="344"/>
    </location>
</feature>
<dbReference type="InterPro" id="IPR036259">
    <property type="entry name" value="MFS_trans_sf"/>
</dbReference>
<evidence type="ECO:0000256" key="3">
    <source>
        <dbReference type="ARBA" id="ARBA00022475"/>
    </source>
</evidence>